<comment type="catalytic activity">
    <reaction evidence="12">
        <text>2,5-diamino-6-(1-D-ribitylamino)pyrimidin-4(3H)-one 5'-phosphate + NADP(+) = 2,5-diamino-6-(1-D-ribosylamino)pyrimidin-4(3H)-one 5'-phosphate + NADPH + H(+)</text>
        <dbReference type="Rhea" id="RHEA:27278"/>
        <dbReference type="ChEBI" id="CHEBI:15378"/>
        <dbReference type="ChEBI" id="CHEBI:57783"/>
        <dbReference type="ChEBI" id="CHEBI:58349"/>
        <dbReference type="ChEBI" id="CHEBI:58890"/>
        <dbReference type="ChEBI" id="CHEBI:59545"/>
        <dbReference type="EC" id="1.1.1.302"/>
    </reaction>
</comment>
<comment type="pathway">
    <text evidence="2">Cofactor biosynthesis; riboflavin biosynthesis.</text>
</comment>
<sequence>MTTRSPPPFLVSALSNYPSTASDSDVDSSRTRPFVTLTFAQSIDAKIAGENSTQLILSGKESMLMTHWMRTMHDAILIGIGTALNDDPQLNTRYLPPRSPAQPRYHLPRPVILDTDLRLPTTCKLLKNYQNGTGRRPWLICFGHGLQFDIVEWERRYDALEKAGAKIITLQVYTPQSKLPLEKILQALHTAGIRSVMIEGGARVIGSFFKQTPPVVDNIVVTVAPIFVGEKGISYGLPLQQASGFKHMHSELVGNDTVVTLTATN</sequence>
<proteinExistence type="inferred from homology"/>
<evidence type="ECO:0000256" key="9">
    <source>
        <dbReference type="ARBA" id="ARBA00030073"/>
    </source>
</evidence>
<organism evidence="14 15">
    <name type="scientific">Crucibulum laeve</name>
    <dbReference type="NCBI Taxonomy" id="68775"/>
    <lineage>
        <taxon>Eukaryota</taxon>
        <taxon>Fungi</taxon>
        <taxon>Dikarya</taxon>
        <taxon>Basidiomycota</taxon>
        <taxon>Agaricomycotina</taxon>
        <taxon>Agaricomycetes</taxon>
        <taxon>Agaricomycetidae</taxon>
        <taxon>Agaricales</taxon>
        <taxon>Agaricineae</taxon>
        <taxon>Nidulariaceae</taxon>
        <taxon>Crucibulum</taxon>
    </lineage>
</organism>
<evidence type="ECO:0000259" key="13">
    <source>
        <dbReference type="Pfam" id="PF01872"/>
    </source>
</evidence>
<evidence type="ECO:0000256" key="10">
    <source>
        <dbReference type="ARBA" id="ARBA00031630"/>
    </source>
</evidence>
<dbReference type="SUPFAM" id="SSF53597">
    <property type="entry name" value="Dihydrofolate reductase-like"/>
    <property type="match status" value="1"/>
</dbReference>
<evidence type="ECO:0000256" key="8">
    <source>
        <dbReference type="ARBA" id="ARBA00023002"/>
    </source>
</evidence>
<dbReference type="PANTHER" id="PTHR38011">
    <property type="entry name" value="DIHYDROFOLATE REDUCTASE FAMILY PROTEIN (AFU_ORTHOLOGUE AFUA_8G06820)"/>
    <property type="match status" value="1"/>
</dbReference>
<gene>
    <name evidence="14" type="ORF">BDQ12DRAFT_645062</name>
</gene>
<evidence type="ECO:0000256" key="12">
    <source>
        <dbReference type="ARBA" id="ARBA00049020"/>
    </source>
</evidence>
<dbReference type="InterPro" id="IPR024072">
    <property type="entry name" value="DHFR-like_dom_sf"/>
</dbReference>
<dbReference type="Proteomes" id="UP000308652">
    <property type="component" value="Unassembled WGS sequence"/>
</dbReference>
<keyword evidence="6" id="KW-0686">Riboflavin biosynthesis</keyword>
<evidence type="ECO:0000313" key="14">
    <source>
        <dbReference type="EMBL" id="TFK41816.1"/>
    </source>
</evidence>
<comment type="similarity">
    <text evidence="3">Belongs to the HTP reductase family.</text>
</comment>
<dbReference type="Gene3D" id="3.40.430.10">
    <property type="entry name" value="Dihydrofolate Reductase, subunit A"/>
    <property type="match status" value="1"/>
</dbReference>
<evidence type="ECO:0000313" key="15">
    <source>
        <dbReference type="Proteomes" id="UP000308652"/>
    </source>
</evidence>
<accession>A0A5C3MBI7</accession>
<reference evidence="14 15" key="1">
    <citation type="journal article" date="2019" name="Nat. Ecol. Evol.">
        <title>Megaphylogeny resolves global patterns of mushroom evolution.</title>
        <authorList>
            <person name="Varga T."/>
            <person name="Krizsan K."/>
            <person name="Foldi C."/>
            <person name="Dima B."/>
            <person name="Sanchez-Garcia M."/>
            <person name="Sanchez-Ramirez S."/>
            <person name="Szollosi G.J."/>
            <person name="Szarkandi J.G."/>
            <person name="Papp V."/>
            <person name="Albert L."/>
            <person name="Andreopoulos W."/>
            <person name="Angelini C."/>
            <person name="Antonin V."/>
            <person name="Barry K.W."/>
            <person name="Bougher N.L."/>
            <person name="Buchanan P."/>
            <person name="Buyck B."/>
            <person name="Bense V."/>
            <person name="Catcheside P."/>
            <person name="Chovatia M."/>
            <person name="Cooper J."/>
            <person name="Damon W."/>
            <person name="Desjardin D."/>
            <person name="Finy P."/>
            <person name="Geml J."/>
            <person name="Haridas S."/>
            <person name="Hughes K."/>
            <person name="Justo A."/>
            <person name="Karasinski D."/>
            <person name="Kautmanova I."/>
            <person name="Kiss B."/>
            <person name="Kocsube S."/>
            <person name="Kotiranta H."/>
            <person name="LaButti K.M."/>
            <person name="Lechner B.E."/>
            <person name="Liimatainen K."/>
            <person name="Lipzen A."/>
            <person name="Lukacs Z."/>
            <person name="Mihaltcheva S."/>
            <person name="Morgado L.N."/>
            <person name="Niskanen T."/>
            <person name="Noordeloos M.E."/>
            <person name="Ohm R.A."/>
            <person name="Ortiz-Santana B."/>
            <person name="Ovrebo C."/>
            <person name="Racz N."/>
            <person name="Riley R."/>
            <person name="Savchenko A."/>
            <person name="Shiryaev A."/>
            <person name="Soop K."/>
            <person name="Spirin V."/>
            <person name="Szebenyi C."/>
            <person name="Tomsovsky M."/>
            <person name="Tulloss R.E."/>
            <person name="Uehling J."/>
            <person name="Grigoriev I.V."/>
            <person name="Vagvolgyi C."/>
            <person name="Papp T."/>
            <person name="Martin F.M."/>
            <person name="Miettinen O."/>
            <person name="Hibbett D.S."/>
            <person name="Nagy L.G."/>
        </authorList>
    </citation>
    <scope>NUCLEOTIDE SEQUENCE [LARGE SCALE GENOMIC DNA]</scope>
    <source>
        <strain evidence="14 15">CBS 166.37</strain>
    </source>
</reference>
<dbReference type="GO" id="GO:0009231">
    <property type="term" value="P:riboflavin biosynthetic process"/>
    <property type="evidence" value="ECO:0007669"/>
    <property type="project" value="UniProtKB-KW"/>
</dbReference>
<dbReference type="EC" id="1.1.1.302" evidence="4"/>
<evidence type="ECO:0000256" key="7">
    <source>
        <dbReference type="ARBA" id="ARBA00022857"/>
    </source>
</evidence>
<dbReference type="OrthoDB" id="5432at2759"/>
<dbReference type="STRING" id="68775.A0A5C3MBI7"/>
<dbReference type="EMBL" id="ML213593">
    <property type="protein sequence ID" value="TFK41816.1"/>
    <property type="molecule type" value="Genomic_DNA"/>
</dbReference>
<name>A0A5C3MBI7_9AGAR</name>
<dbReference type="InterPro" id="IPR050765">
    <property type="entry name" value="Riboflavin_Biosynth_HTPR"/>
</dbReference>
<keyword evidence="8" id="KW-0560">Oxidoreductase</keyword>
<comment type="function">
    <text evidence="1">Catalyzes an early step in riboflavin biosynthesis, the NADPH-dependent reduction of the ribose side chain of 2,5-diamino-6-ribosylamino-4(3H)-pyrimidinone 5'-phosphate, yielding 2,5-diamino-6-ribitylamino-4(3H)-pyrimidinone 5'-phosphate.</text>
</comment>
<dbReference type="AlphaFoldDB" id="A0A5C3MBI7"/>
<evidence type="ECO:0000256" key="4">
    <source>
        <dbReference type="ARBA" id="ARBA00012851"/>
    </source>
</evidence>
<comment type="catalytic activity">
    <reaction evidence="11">
        <text>2,5-diamino-6-(1-D-ribitylamino)pyrimidin-4(3H)-one 5'-phosphate + NAD(+) = 2,5-diamino-6-(1-D-ribosylamino)pyrimidin-4(3H)-one 5'-phosphate + NADH + H(+)</text>
        <dbReference type="Rhea" id="RHEA:27274"/>
        <dbReference type="ChEBI" id="CHEBI:15378"/>
        <dbReference type="ChEBI" id="CHEBI:57540"/>
        <dbReference type="ChEBI" id="CHEBI:57945"/>
        <dbReference type="ChEBI" id="CHEBI:58890"/>
        <dbReference type="ChEBI" id="CHEBI:59545"/>
        <dbReference type="EC" id="1.1.1.302"/>
    </reaction>
</comment>
<evidence type="ECO:0000256" key="2">
    <source>
        <dbReference type="ARBA" id="ARBA00005104"/>
    </source>
</evidence>
<protein>
    <recommendedName>
        <fullName evidence="5">2,5-diamino-6-ribosylamino-4(3H)-pyrimidinone 5'-phosphate reductase</fullName>
        <ecNumber evidence="4">1.1.1.302</ecNumber>
    </recommendedName>
    <alternativeName>
        <fullName evidence="10">2,5-diamino-6-(5-phospho-D-ribosylamino)pyrimidin-4(3H)-one reductase</fullName>
    </alternativeName>
    <alternativeName>
        <fullName evidence="9">2,5-diamino-6-ribitylamino-4(3H)-pyrimidinone 5'-phosphate synthase</fullName>
    </alternativeName>
</protein>
<dbReference type="InterPro" id="IPR002734">
    <property type="entry name" value="RibDG_C"/>
</dbReference>
<dbReference type="PANTHER" id="PTHR38011:SF7">
    <property type="entry name" value="2,5-DIAMINO-6-RIBOSYLAMINO-4(3H)-PYRIMIDINONE 5'-PHOSPHATE REDUCTASE"/>
    <property type="match status" value="1"/>
</dbReference>
<evidence type="ECO:0000256" key="5">
    <source>
        <dbReference type="ARBA" id="ARBA00015035"/>
    </source>
</evidence>
<keyword evidence="15" id="KW-1185">Reference proteome</keyword>
<keyword evidence="7" id="KW-0521">NADP</keyword>
<dbReference type="Pfam" id="PF01872">
    <property type="entry name" value="RibD_C"/>
    <property type="match status" value="1"/>
</dbReference>
<evidence type="ECO:0000256" key="1">
    <source>
        <dbReference type="ARBA" id="ARBA00003555"/>
    </source>
</evidence>
<evidence type="ECO:0000256" key="3">
    <source>
        <dbReference type="ARBA" id="ARBA00009723"/>
    </source>
</evidence>
<dbReference type="GO" id="GO:0008703">
    <property type="term" value="F:5-amino-6-(5-phosphoribosylamino)uracil reductase activity"/>
    <property type="evidence" value="ECO:0007669"/>
    <property type="project" value="InterPro"/>
</dbReference>
<evidence type="ECO:0000256" key="6">
    <source>
        <dbReference type="ARBA" id="ARBA00022619"/>
    </source>
</evidence>
<feature type="domain" description="Bacterial bifunctional deaminase-reductase C-terminal" evidence="13">
    <location>
        <begin position="33"/>
        <end position="259"/>
    </location>
</feature>
<evidence type="ECO:0000256" key="11">
    <source>
        <dbReference type="ARBA" id="ARBA00047550"/>
    </source>
</evidence>